<keyword evidence="2" id="KW-1185">Reference proteome</keyword>
<gene>
    <name evidence="1" type="ORF">GB928_025695</name>
</gene>
<comment type="caution">
    <text evidence="1">The sequence shown here is derived from an EMBL/GenBank/DDBJ whole genome shotgun (WGS) entry which is preliminary data.</text>
</comment>
<reference evidence="1" key="1">
    <citation type="submission" date="2022-04" db="EMBL/GenBank/DDBJ databases">
        <title>Shinella lacus sp. nov., a novel member of the genus Shinella from water.</title>
        <authorList>
            <person name="Deng Y."/>
        </authorList>
    </citation>
    <scope>NUCLEOTIDE SEQUENCE</scope>
    <source>
        <strain evidence="1">JCM 31239</strain>
    </source>
</reference>
<proteinExistence type="predicted"/>
<evidence type="ECO:0000313" key="1">
    <source>
        <dbReference type="EMBL" id="MDO6124586.1"/>
    </source>
</evidence>
<organism evidence="1 2">
    <name type="scientific">Shinella curvata</name>
    <dbReference type="NCBI Taxonomy" id="1817964"/>
    <lineage>
        <taxon>Bacteria</taxon>
        <taxon>Pseudomonadati</taxon>
        <taxon>Pseudomonadota</taxon>
        <taxon>Alphaproteobacteria</taxon>
        <taxon>Hyphomicrobiales</taxon>
        <taxon>Rhizobiaceae</taxon>
        <taxon>Shinella</taxon>
    </lineage>
</organism>
<evidence type="ECO:0000313" key="2">
    <source>
        <dbReference type="Proteomes" id="UP001177080"/>
    </source>
</evidence>
<sequence>MLAWEKLLLARIRADFQQNVPAADCLQNVRAMFDNLGRAEARPVKNEPDDKKNIA</sequence>
<protein>
    <submittedName>
        <fullName evidence="1">Uncharacterized protein</fullName>
    </submittedName>
</protein>
<name>A0ABT8XLH2_9HYPH</name>
<dbReference type="EMBL" id="WHSC02000014">
    <property type="protein sequence ID" value="MDO6124586.1"/>
    <property type="molecule type" value="Genomic_DNA"/>
</dbReference>
<dbReference type="Proteomes" id="UP001177080">
    <property type="component" value="Unassembled WGS sequence"/>
</dbReference>
<dbReference type="RefSeq" id="WP_244763914.1">
    <property type="nucleotide sequence ID" value="NZ_JALJCJ010000010.1"/>
</dbReference>
<accession>A0ABT8XLH2</accession>